<dbReference type="EMBL" id="JAWWNJ010000161">
    <property type="protein sequence ID" value="KAK6978175.1"/>
    <property type="molecule type" value="Genomic_DNA"/>
</dbReference>
<proteinExistence type="predicted"/>
<name>A0AAV9ZES5_9AGAR</name>
<dbReference type="AlphaFoldDB" id="A0AAV9ZES5"/>
<organism evidence="1 2">
    <name type="scientific">Favolaschia claudopus</name>
    <dbReference type="NCBI Taxonomy" id="2862362"/>
    <lineage>
        <taxon>Eukaryota</taxon>
        <taxon>Fungi</taxon>
        <taxon>Dikarya</taxon>
        <taxon>Basidiomycota</taxon>
        <taxon>Agaricomycotina</taxon>
        <taxon>Agaricomycetes</taxon>
        <taxon>Agaricomycetidae</taxon>
        <taxon>Agaricales</taxon>
        <taxon>Marasmiineae</taxon>
        <taxon>Mycenaceae</taxon>
        <taxon>Favolaschia</taxon>
    </lineage>
</organism>
<evidence type="ECO:0000313" key="1">
    <source>
        <dbReference type="EMBL" id="KAK6978175.1"/>
    </source>
</evidence>
<gene>
    <name evidence="1" type="ORF">R3P38DRAFT_3235936</name>
</gene>
<protein>
    <submittedName>
        <fullName evidence="1">Uncharacterized protein</fullName>
    </submittedName>
</protein>
<accession>A0AAV9ZES5</accession>
<sequence>MASHPVLKSLPSMEVIARQDTIKRVRWSDKVETYLHQFDWQQLFTSSLRTRMAAINVAKFIYTNVDQVFLDRVPELKEKVAAHSFNPNHEHDHESCALVFRRLMQSTARDLSPEDTKLRSELLQYMTTHLLSHFELRYGDVKLMQAATGTFISGSFVAALIHRTFLPNDLDFFCGYDRTENIVRYFENQLDSNFTVVSGDEEGYGNLHGVRRVTTLSTPRGSVIHVIESYSDSPLPLILNFHSAPTRGVVGWDKFSHFEVHRAKNGLALVTPESLTVKPDDLDSQVAAWRILHKYMRRGVTFVYEYNIPHECGKHIECPATLRTTSDDGCLHIQLPAVKIPEFSSPATPTFAWTLGPVGMCSTGRLNGNQVIHTRAFHHLIFRKLVSALMQTHSTPDVLIRVYPWSDYWSTDGLDDTDSD</sequence>
<comment type="caution">
    <text evidence="1">The sequence shown here is derived from an EMBL/GenBank/DDBJ whole genome shotgun (WGS) entry which is preliminary data.</text>
</comment>
<reference evidence="1 2" key="1">
    <citation type="journal article" date="2024" name="J Genomics">
        <title>Draft genome sequencing and assembly of Favolaschia claudopus CIRM-BRFM 2984 isolated from oak limbs.</title>
        <authorList>
            <person name="Navarro D."/>
            <person name="Drula E."/>
            <person name="Chaduli D."/>
            <person name="Cazenave R."/>
            <person name="Ahrendt S."/>
            <person name="Wang J."/>
            <person name="Lipzen A."/>
            <person name="Daum C."/>
            <person name="Barry K."/>
            <person name="Grigoriev I.V."/>
            <person name="Favel A."/>
            <person name="Rosso M.N."/>
            <person name="Martin F."/>
        </authorList>
    </citation>
    <scope>NUCLEOTIDE SEQUENCE [LARGE SCALE GENOMIC DNA]</scope>
    <source>
        <strain evidence="1 2">CIRM-BRFM 2984</strain>
    </source>
</reference>
<keyword evidence="2" id="KW-1185">Reference proteome</keyword>
<evidence type="ECO:0000313" key="2">
    <source>
        <dbReference type="Proteomes" id="UP001362999"/>
    </source>
</evidence>
<dbReference type="Proteomes" id="UP001362999">
    <property type="component" value="Unassembled WGS sequence"/>
</dbReference>